<dbReference type="Pfam" id="PF23242">
    <property type="entry name" value="AAA_lid_TRIP13_C"/>
    <property type="match status" value="1"/>
</dbReference>
<dbReference type="Gene3D" id="3.40.50.300">
    <property type="entry name" value="P-loop containing nucleotide triphosphate hydrolases"/>
    <property type="match status" value="1"/>
</dbReference>
<evidence type="ECO:0000256" key="3">
    <source>
        <dbReference type="ARBA" id="ARBA00022840"/>
    </source>
</evidence>
<evidence type="ECO:0000256" key="4">
    <source>
        <dbReference type="ARBA" id="ARBA00023254"/>
    </source>
</evidence>
<dbReference type="InterPro" id="IPR003959">
    <property type="entry name" value="ATPase_AAA_core"/>
</dbReference>
<keyword evidence="3 5" id="KW-0067">ATP-binding</keyword>
<keyword evidence="2 5" id="KW-0547">Nucleotide-binding</keyword>
<reference evidence="7 8" key="1">
    <citation type="submission" date="2023-08" db="EMBL/GenBank/DDBJ databases">
        <title>A Necator americanus chromosomal reference genome.</title>
        <authorList>
            <person name="Ilik V."/>
            <person name="Petrzelkova K.J."/>
            <person name="Pardy F."/>
            <person name="Fuh T."/>
            <person name="Niatou-Singa F.S."/>
            <person name="Gouil Q."/>
            <person name="Baker L."/>
            <person name="Ritchie M.E."/>
            <person name="Jex A.R."/>
            <person name="Gazzola D."/>
            <person name="Li H."/>
            <person name="Toshio Fujiwara R."/>
            <person name="Zhan B."/>
            <person name="Aroian R.V."/>
            <person name="Pafco B."/>
            <person name="Schwarz E.M."/>
        </authorList>
    </citation>
    <scope>NUCLEOTIDE SEQUENCE [LARGE SCALE GENOMIC DNA]</scope>
    <source>
        <strain evidence="7 8">Aroian</strain>
        <tissue evidence="7">Whole animal</tissue>
    </source>
</reference>
<dbReference type="InterPro" id="IPR058249">
    <property type="entry name" value="Pch2_C"/>
</dbReference>
<dbReference type="InterPro" id="IPR027417">
    <property type="entry name" value="P-loop_NTPase"/>
</dbReference>
<protein>
    <recommendedName>
        <fullName evidence="6">AAA+ ATPase domain-containing protein</fullName>
    </recommendedName>
</protein>
<comment type="similarity">
    <text evidence="1">Belongs to the AAA ATPase family. PCH2 subfamily.</text>
</comment>
<organism evidence="7 8">
    <name type="scientific">Necator americanus</name>
    <name type="common">Human hookworm</name>
    <dbReference type="NCBI Taxonomy" id="51031"/>
    <lineage>
        <taxon>Eukaryota</taxon>
        <taxon>Metazoa</taxon>
        <taxon>Ecdysozoa</taxon>
        <taxon>Nematoda</taxon>
        <taxon>Chromadorea</taxon>
        <taxon>Rhabditida</taxon>
        <taxon>Rhabditina</taxon>
        <taxon>Rhabditomorpha</taxon>
        <taxon>Strongyloidea</taxon>
        <taxon>Ancylostomatidae</taxon>
        <taxon>Bunostominae</taxon>
        <taxon>Necator</taxon>
    </lineage>
</organism>
<dbReference type="PRINTS" id="PR00830">
    <property type="entry name" value="ENDOLAPTASE"/>
</dbReference>
<dbReference type="EMBL" id="JAVFWL010000002">
    <property type="protein sequence ID" value="KAK6734002.1"/>
    <property type="molecule type" value="Genomic_DNA"/>
</dbReference>
<dbReference type="Pfam" id="PF00004">
    <property type="entry name" value="AAA"/>
    <property type="match status" value="1"/>
</dbReference>
<comment type="caution">
    <text evidence="7">The sequence shown here is derived from an EMBL/GenBank/DDBJ whole genome shotgun (WGS) entry which is preliminary data.</text>
</comment>
<dbReference type="InterPro" id="IPR044539">
    <property type="entry name" value="Pch2-like"/>
</dbReference>
<dbReference type="PROSITE" id="PS00674">
    <property type="entry name" value="AAA"/>
    <property type="match status" value="1"/>
</dbReference>
<dbReference type="PANTHER" id="PTHR45991:SF1">
    <property type="entry name" value="PACHYTENE CHECKPOINT PROTEIN 2 HOMOLOG"/>
    <property type="match status" value="1"/>
</dbReference>
<keyword evidence="4" id="KW-0469">Meiosis</keyword>
<accession>A0ABR1C665</accession>
<gene>
    <name evidence="7" type="primary">Necator_chrII.g5439</name>
    <name evidence="7" type="ORF">RB195_017646</name>
</gene>
<evidence type="ECO:0000259" key="6">
    <source>
        <dbReference type="SMART" id="SM00382"/>
    </source>
</evidence>
<evidence type="ECO:0000313" key="8">
    <source>
        <dbReference type="Proteomes" id="UP001303046"/>
    </source>
</evidence>
<evidence type="ECO:0000256" key="5">
    <source>
        <dbReference type="RuleBase" id="RU003651"/>
    </source>
</evidence>
<name>A0ABR1C665_NECAM</name>
<evidence type="ECO:0000256" key="1">
    <source>
        <dbReference type="ARBA" id="ARBA00007271"/>
    </source>
</evidence>
<evidence type="ECO:0000256" key="2">
    <source>
        <dbReference type="ARBA" id="ARBA00022741"/>
    </source>
</evidence>
<dbReference type="InterPro" id="IPR003593">
    <property type="entry name" value="AAA+_ATPase"/>
</dbReference>
<keyword evidence="8" id="KW-1185">Reference proteome</keyword>
<sequence>MENDLKEELNRRMRTAWAAFAAVREATDQLTDQYLRAHLFDSTLLPALCYAAETLPANLFYGKMIPDQVDTSFTSPQKCVTNGTCSYSEKVATKTFRPQVEVHLKKGIAKSQVEGKLSELETLIKTQRNIRNWIPIVVESTDAASEDSKSLTELIQGIIVGCMNFPDAYHLDDILDTIALCEQNVHFYKLYCDGAMSQSLSVDENSDETAMGSLLWELPCTEFENLWENLIYDSDLKNELMSYAHALIHLSDKGADMKVINVNRLIILLGPPGTGKTTLCRGVAQHLSIRLNSRFSSSVMVEINSHSLFSKWFSESGKLVLKMFDQIDEMAEDGKCLVFVLIDEVESLGMSRDASTSRGDPADSIRAVNALLTQIDRIRRLDHFGRSNVIVLCTSNLEDCLDRALLDRADVVKHVGQPSATALYSILARCIEELTRIKVVTTEERIPHVRELKDNAAMYPAGCELMELARLAQGLSGRSIRQVPALAWSKSDGDAVSLNNCLLLFREAILEKAERCK</sequence>
<proteinExistence type="inferred from homology"/>
<dbReference type="SMART" id="SM00382">
    <property type="entry name" value="AAA"/>
    <property type="match status" value="1"/>
</dbReference>
<dbReference type="PANTHER" id="PTHR45991">
    <property type="entry name" value="PACHYTENE CHECKPOINT PROTEIN 2"/>
    <property type="match status" value="1"/>
</dbReference>
<dbReference type="SUPFAM" id="SSF52540">
    <property type="entry name" value="P-loop containing nucleoside triphosphate hydrolases"/>
    <property type="match status" value="1"/>
</dbReference>
<dbReference type="InterPro" id="IPR003960">
    <property type="entry name" value="ATPase_AAA_CS"/>
</dbReference>
<dbReference type="InterPro" id="IPR054330">
    <property type="entry name" value="Pch2-like_N"/>
</dbReference>
<dbReference type="Proteomes" id="UP001303046">
    <property type="component" value="Unassembled WGS sequence"/>
</dbReference>
<dbReference type="Pfam" id="PF22107">
    <property type="entry name" value="Pch2_N"/>
    <property type="match status" value="1"/>
</dbReference>
<feature type="domain" description="AAA+ ATPase" evidence="6">
    <location>
        <begin position="262"/>
        <end position="419"/>
    </location>
</feature>
<evidence type="ECO:0000313" key="7">
    <source>
        <dbReference type="EMBL" id="KAK6734002.1"/>
    </source>
</evidence>